<protein>
    <submittedName>
        <fullName evidence="2">Uncharacterized protein</fullName>
    </submittedName>
</protein>
<feature type="transmembrane region" description="Helical" evidence="1">
    <location>
        <begin position="97"/>
        <end position="119"/>
    </location>
</feature>
<reference evidence="3 4" key="1">
    <citation type="submission" date="2020-07" db="EMBL/GenBank/DDBJ databases">
        <title>Sequencing the genomes of 1000 actinobacteria strains.</title>
        <authorList>
            <person name="Klenk H.-P."/>
        </authorList>
    </citation>
    <scope>NUCLEOTIDE SEQUENCE [LARGE SCALE GENOMIC DNA]</scope>
    <source>
        <strain evidence="3 4">DSM 19087</strain>
    </source>
</reference>
<dbReference type="AlphaFoldDB" id="A0A8I0FTA0"/>
<keyword evidence="1" id="KW-0472">Membrane</keyword>
<evidence type="ECO:0000313" key="4">
    <source>
        <dbReference type="Proteomes" id="UP000587211"/>
    </source>
</evidence>
<keyword evidence="1" id="KW-1133">Transmembrane helix</keyword>
<keyword evidence="4" id="KW-1185">Reference proteome</keyword>
<sequence>MRRDKALLMTSVVSSILAAGVLLYVPLLVGSQDDFSAGLMFLTLLVTGLMAGLPVLASAVAHGWFGLRDRWTAAVASIAAVVASVLLIGAGGRTGTLVTTAVVLVVVFVGLSLAGSWVASKASGPGLSGGR</sequence>
<dbReference type="EMBL" id="JACBZN010000001">
    <property type="protein sequence ID" value="NYI37099.1"/>
    <property type="molecule type" value="Genomic_DNA"/>
</dbReference>
<comment type="caution">
    <text evidence="2">The sequence shown here is derived from an EMBL/GenBank/DDBJ whole genome shotgun (WGS) entry which is preliminary data.</text>
</comment>
<dbReference type="RefSeq" id="WP_179423291.1">
    <property type="nucleotide sequence ID" value="NZ_BAAAMP010000002.1"/>
</dbReference>
<evidence type="ECO:0000313" key="2">
    <source>
        <dbReference type="EMBL" id="MBD1268993.1"/>
    </source>
</evidence>
<feature type="transmembrane region" description="Helical" evidence="1">
    <location>
        <begin position="71"/>
        <end position="91"/>
    </location>
</feature>
<evidence type="ECO:0000313" key="3">
    <source>
        <dbReference type="EMBL" id="NYI37099.1"/>
    </source>
</evidence>
<gene>
    <name evidence="3" type="ORF">BJ975_000474</name>
    <name evidence="2" type="ORF">IDH50_01985</name>
</gene>
<accession>A0A8I0FTA0</accession>
<dbReference type="EMBL" id="JACWMT010000001">
    <property type="protein sequence ID" value="MBD1268993.1"/>
    <property type="molecule type" value="Genomic_DNA"/>
</dbReference>
<name>A0A8I0FTA0_9ACTN</name>
<evidence type="ECO:0000256" key="1">
    <source>
        <dbReference type="SAM" id="Phobius"/>
    </source>
</evidence>
<reference evidence="2" key="2">
    <citation type="submission" date="2020-09" db="EMBL/GenBank/DDBJ databases">
        <title>Novel species in genus Aeromicrobium.</title>
        <authorList>
            <person name="Zhang G."/>
        </authorList>
    </citation>
    <scope>NUCLEOTIDE SEQUENCE</scope>
    <source>
        <strain evidence="2">SSW1-57</strain>
    </source>
</reference>
<keyword evidence="1" id="KW-0812">Transmembrane</keyword>
<feature type="transmembrane region" description="Helical" evidence="1">
    <location>
        <begin position="7"/>
        <end position="29"/>
    </location>
</feature>
<organism evidence="2 5">
    <name type="scientific">Aeromicrobium tamlense</name>
    <dbReference type="NCBI Taxonomy" id="375541"/>
    <lineage>
        <taxon>Bacteria</taxon>
        <taxon>Bacillati</taxon>
        <taxon>Actinomycetota</taxon>
        <taxon>Actinomycetes</taxon>
        <taxon>Propionibacteriales</taxon>
        <taxon>Nocardioidaceae</taxon>
        <taxon>Aeromicrobium</taxon>
    </lineage>
</organism>
<feature type="transmembrane region" description="Helical" evidence="1">
    <location>
        <begin position="35"/>
        <end position="59"/>
    </location>
</feature>
<dbReference type="Proteomes" id="UP000659061">
    <property type="component" value="Unassembled WGS sequence"/>
</dbReference>
<proteinExistence type="predicted"/>
<evidence type="ECO:0000313" key="5">
    <source>
        <dbReference type="Proteomes" id="UP000659061"/>
    </source>
</evidence>
<dbReference type="Proteomes" id="UP000587211">
    <property type="component" value="Unassembled WGS sequence"/>
</dbReference>